<keyword evidence="1" id="KW-0472">Membrane</keyword>
<dbReference type="Proteomes" id="UP000215413">
    <property type="component" value="Unassembled WGS sequence"/>
</dbReference>
<reference evidence="3" key="1">
    <citation type="submission" date="2017-04" db="EMBL/GenBank/DDBJ databases">
        <title>Finegoldia magna isolated from orthopedic joint implant-associated infections.</title>
        <authorList>
            <person name="Bjorklund S."/>
            <person name="Bruggemann H."/>
            <person name="Jensen A."/>
            <person name="Hellmark B."/>
            <person name="Soderquist B."/>
        </authorList>
    </citation>
    <scope>NUCLEOTIDE SEQUENCE [LARGE SCALE GENOMIC DNA]</scope>
    <source>
        <strain evidence="3">CCUG 54800</strain>
    </source>
</reference>
<organism evidence="2 3">
    <name type="scientific">Finegoldia magna</name>
    <name type="common">Peptostreptococcus magnus</name>
    <dbReference type="NCBI Taxonomy" id="1260"/>
    <lineage>
        <taxon>Bacteria</taxon>
        <taxon>Bacillati</taxon>
        <taxon>Bacillota</taxon>
        <taxon>Tissierellia</taxon>
        <taxon>Tissierellales</taxon>
        <taxon>Peptoniphilaceae</taxon>
        <taxon>Finegoldia</taxon>
    </lineage>
</organism>
<accession>A0A233V2D0</accession>
<comment type="caution">
    <text evidence="2">The sequence shown here is derived from an EMBL/GenBank/DDBJ whole genome shotgun (WGS) entry which is preliminary data.</text>
</comment>
<evidence type="ECO:0000313" key="2">
    <source>
        <dbReference type="EMBL" id="OXZ26550.1"/>
    </source>
</evidence>
<proteinExistence type="predicted"/>
<name>A0A233V2D0_FINMA</name>
<sequence length="129" mass="14992">MKKIMIFVMIFVLIIFLLIYFFHTTKKEKNVVLLGVECEITDVNRSDKTLTIIGAGSGREIIQQESKIDCKDLEKDGKIVEFNSSNEPNILKFDDLKQSDRIKINVDEKQLQNNNEFLKVKQIELINKN</sequence>
<evidence type="ECO:0000256" key="1">
    <source>
        <dbReference type="SAM" id="Phobius"/>
    </source>
</evidence>
<gene>
    <name evidence="2" type="ORF">B9N49_08585</name>
</gene>
<keyword evidence="1" id="KW-1133">Transmembrane helix</keyword>
<dbReference type="AlphaFoldDB" id="A0A233V2D0"/>
<dbReference type="RefSeq" id="WP_094206351.1">
    <property type="nucleotide sequence ID" value="NZ_NDYC01000043.1"/>
</dbReference>
<protein>
    <recommendedName>
        <fullName evidence="4">DUF3221 domain-containing protein</fullName>
    </recommendedName>
</protein>
<feature type="transmembrane region" description="Helical" evidence="1">
    <location>
        <begin position="6"/>
        <end position="23"/>
    </location>
</feature>
<dbReference type="EMBL" id="NDYC01000043">
    <property type="protein sequence ID" value="OXZ26550.1"/>
    <property type="molecule type" value="Genomic_DNA"/>
</dbReference>
<evidence type="ECO:0000313" key="3">
    <source>
        <dbReference type="Proteomes" id="UP000215413"/>
    </source>
</evidence>
<keyword evidence="1" id="KW-0812">Transmembrane</keyword>
<evidence type="ECO:0008006" key="4">
    <source>
        <dbReference type="Google" id="ProtNLM"/>
    </source>
</evidence>